<dbReference type="OrthoDB" id="2411141at2759"/>
<dbReference type="AlphaFoldDB" id="A0A9N9E1D3"/>
<dbReference type="EMBL" id="CAJVQA010007323">
    <property type="protein sequence ID" value="CAG8654919.1"/>
    <property type="molecule type" value="Genomic_DNA"/>
</dbReference>
<keyword evidence="2" id="KW-1185">Reference proteome</keyword>
<evidence type="ECO:0000313" key="2">
    <source>
        <dbReference type="Proteomes" id="UP000789759"/>
    </source>
</evidence>
<dbReference type="SUPFAM" id="SSF53098">
    <property type="entry name" value="Ribonuclease H-like"/>
    <property type="match status" value="1"/>
</dbReference>
<name>A0A9N9E1D3_9GLOM</name>
<gene>
    <name evidence="1" type="ORF">CPELLU_LOCUS9520</name>
</gene>
<dbReference type="Proteomes" id="UP000789759">
    <property type="component" value="Unassembled WGS sequence"/>
</dbReference>
<comment type="caution">
    <text evidence="1">The sequence shown here is derived from an EMBL/GenBank/DDBJ whole genome shotgun (WGS) entry which is preliminary data.</text>
</comment>
<accession>A0A9N9E1D3</accession>
<sequence length="291" mass="33945">MRLEYTDQIFIPCFVHQANLCVTDIFKSSPKYKDASTKAISIVAYFTDKQKKLYRQYYCLVRPVNTCWNSYYFCFSSLTHNKRALKDLLENIAKFLDDNNWWQTVEELKSHLLPFMATLNHLQRDAARLPNLDKVFSMTQMHAKINYKYTIEAAKSLEQNISANINTIFGSYNREYTQTNYDKQESSSILELETNTNNENAKMIDNSESTVLKEWFEGLVFKEESVEELESLFKTEETEETANLSSNELLVGLKHPAEDPTGKWKLANLFDFKFSTLSSIKKLMIIQDNSR</sequence>
<protein>
    <submittedName>
        <fullName evidence="1">14373_t:CDS:1</fullName>
    </submittedName>
</protein>
<organism evidence="1 2">
    <name type="scientific">Cetraspora pellucida</name>
    <dbReference type="NCBI Taxonomy" id="1433469"/>
    <lineage>
        <taxon>Eukaryota</taxon>
        <taxon>Fungi</taxon>
        <taxon>Fungi incertae sedis</taxon>
        <taxon>Mucoromycota</taxon>
        <taxon>Glomeromycotina</taxon>
        <taxon>Glomeromycetes</taxon>
        <taxon>Diversisporales</taxon>
        <taxon>Gigasporaceae</taxon>
        <taxon>Cetraspora</taxon>
    </lineage>
</organism>
<evidence type="ECO:0000313" key="1">
    <source>
        <dbReference type="EMBL" id="CAG8654919.1"/>
    </source>
</evidence>
<proteinExistence type="predicted"/>
<reference evidence="1" key="1">
    <citation type="submission" date="2021-06" db="EMBL/GenBank/DDBJ databases">
        <authorList>
            <person name="Kallberg Y."/>
            <person name="Tangrot J."/>
            <person name="Rosling A."/>
        </authorList>
    </citation>
    <scope>NUCLEOTIDE SEQUENCE</scope>
    <source>
        <strain evidence="1">FL966</strain>
    </source>
</reference>
<dbReference type="InterPro" id="IPR012337">
    <property type="entry name" value="RNaseH-like_sf"/>
</dbReference>